<proteinExistence type="predicted"/>
<feature type="region of interest" description="Disordered" evidence="1">
    <location>
        <begin position="554"/>
        <end position="579"/>
    </location>
</feature>
<evidence type="ECO:0000256" key="1">
    <source>
        <dbReference type="SAM" id="MobiDB-lite"/>
    </source>
</evidence>
<dbReference type="SUPFAM" id="SSF51197">
    <property type="entry name" value="Clavaminate synthase-like"/>
    <property type="match status" value="1"/>
</dbReference>
<sequence length="1206" mass="134007">MASFHGDRDPSAAPFMKSMPWYTSFIADEKHRLSMLPDDLKNTAKLLLSHYQESCANPQFNAVFHNESSVRNRQKSAGPVMALLFGFRFLDVASMIHSEDDTVEGQHLRPDLVLVDHPTVSRSSFDKQSLKLSGISALYEKGGWPAMIRNVAEQLRRPQGVIAPLLSVDEAATTPGCRLLHAAFRQLHTLHDRRDTITLNKQLHNFEAAAFYMNWLLQGNKDFPDSSKDLYNCLTSNAKNAKLCLDFTQAFQSVDDLDVYQLRQPLFIALAISPLILLCDFTATSCKTGRLSLVKAWFHFGNIRPPVLKRVESFLWNELFHMARGVSTSSQSLAAFLTASLPLLDGAGSESAFFLPRAGIASSPPPALSDSDLPTGIGGTVEAQDTLPPEQSAPLLFPPDFDWAKLADDIHAYSQQMISYASGDPEPGEPVLAMVEPCVEVTEPSVVVTEPNTVVTDPEPVLAMVEPCVEVTEPSVVVTEPNTVVTDPDAAVIDPNTVTEPEAVVTGPEVVVTDPDAVMTDPITVTEPQAVVTDQDPVVTEPCVDKNEPCVEVTVENSRKRKKKTPPPPSQTDRKLRDRTVVSYTEDAINVDPCEAQTSSTSSEGVTKNDFTEHVPRPLVPVTTKKRILGQHYLFANQSGSIIVYQPAFYARETVVLFDTLVERAALYQRQCGMHPHVHRLTNFRYEALATEHIERSAKEAFRIGGVLEYTEAGFRLTADRGLLSSMLRYNHIVVHKAGTPVAIDAAFLSRLGSTTCQRAVHDLSIRGDTEGPSDHVVSASFLDVVAQFHAGRNGKVLNMLDIPGTDDRFVTPLVSSNLYSHRYTLGFTRFKSLPNHVPACDIYWHLLATADAHHPSHVDANGFATELYVESGAKLVFLGSPDNTDIDFMSQANAFEHFEFDMSSADSQNVKAVLLLSGDRLFMLPCTPHIVFTLEPSLCHGSHFYSATCIERSSWGIIHTFFRDFQITNQDHPVFHDLLVRMLVHWHDVITQTGPRFLERCQSDTEPIAVDHVPSIACMEGFIQWFSMFSLMEFGTILVADRYERKGSAFLTEMEETFAEMRVLCRECIERLDELVSVTRRRGSAVVSISTLARAFLVQQSVALVKTASIAKHSLKTPTRVESFLLADMERDPVVLAEILKIRAGKKVKYGQGLDLTLADCERFRWAFECVVEEHWVFDDRDSVEIPPPPKRRRVVSAVEVESSP</sequence>
<evidence type="ECO:0008006" key="4">
    <source>
        <dbReference type="Google" id="ProtNLM"/>
    </source>
</evidence>
<evidence type="ECO:0000313" key="3">
    <source>
        <dbReference type="Proteomes" id="UP001383192"/>
    </source>
</evidence>
<dbReference type="Proteomes" id="UP001383192">
    <property type="component" value="Unassembled WGS sequence"/>
</dbReference>
<dbReference type="EMBL" id="JAYKXP010000184">
    <property type="protein sequence ID" value="KAK7020643.1"/>
    <property type="molecule type" value="Genomic_DNA"/>
</dbReference>
<dbReference type="AlphaFoldDB" id="A0AAW0B5W9"/>
<accession>A0AAW0B5W9</accession>
<organism evidence="2 3">
    <name type="scientific">Paramarasmius palmivorus</name>
    <dbReference type="NCBI Taxonomy" id="297713"/>
    <lineage>
        <taxon>Eukaryota</taxon>
        <taxon>Fungi</taxon>
        <taxon>Dikarya</taxon>
        <taxon>Basidiomycota</taxon>
        <taxon>Agaricomycotina</taxon>
        <taxon>Agaricomycetes</taxon>
        <taxon>Agaricomycetidae</taxon>
        <taxon>Agaricales</taxon>
        <taxon>Marasmiineae</taxon>
        <taxon>Marasmiaceae</taxon>
        <taxon>Paramarasmius</taxon>
    </lineage>
</organism>
<protein>
    <recommendedName>
        <fullName evidence="4">JmjC domain-containing protein</fullName>
    </recommendedName>
</protein>
<keyword evidence="3" id="KW-1185">Reference proteome</keyword>
<gene>
    <name evidence="2" type="ORF">VNI00_017681</name>
</gene>
<dbReference type="Gene3D" id="2.60.120.650">
    <property type="entry name" value="Cupin"/>
    <property type="match status" value="1"/>
</dbReference>
<comment type="caution">
    <text evidence="2">The sequence shown here is derived from an EMBL/GenBank/DDBJ whole genome shotgun (WGS) entry which is preliminary data.</text>
</comment>
<evidence type="ECO:0000313" key="2">
    <source>
        <dbReference type="EMBL" id="KAK7020643.1"/>
    </source>
</evidence>
<reference evidence="2 3" key="1">
    <citation type="submission" date="2024-01" db="EMBL/GenBank/DDBJ databases">
        <title>A draft genome for a cacao thread blight-causing isolate of Paramarasmius palmivorus.</title>
        <authorList>
            <person name="Baruah I.K."/>
            <person name="Bukari Y."/>
            <person name="Amoako-Attah I."/>
            <person name="Meinhardt L.W."/>
            <person name="Bailey B.A."/>
            <person name="Cohen S.P."/>
        </authorList>
    </citation>
    <scope>NUCLEOTIDE SEQUENCE [LARGE SCALE GENOMIC DNA]</scope>
    <source>
        <strain evidence="2 3">GH-12</strain>
    </source>
</reference>
<name>A0AAW0B5W9_9AGAR</name>